<dbReference type="AlphaFoldDB" id="A0A4R1RP73"/>
<keyword evidence="2" id="KW-1185">Reference proteome</keyword>
<dbReference type="EMBL" id="SLUP01000002">
    <property type="protein sequence ID" value="TCL67740.1"/>
    <property type="molecule type" value="Genomic_DNA"/>
</dbReference>
<sequence>MKTIFTLLFITISIQLLNAQTPVEKKLGAWYTVDGTHTLSDKISLTTGVQLRDYEVFDDINLIFFYAGINYKLTPKTTLSAGYYYIDVDKTFVIHNTPHLYENTIFEQIAYNHNLGKLPVYHKLRLENRFFSYLSKTFTEHRFRYCLGSKIKINDLLFINANNEFFANLQGDVFDENRLYGALGFNLSKSNNIQFGYMNQKIKGLNLHRLQIMLLIKTDLRKKQKTI</sequence>
<proteinExistence type="predicted"/>
<comment type="caution">
    <text evidence="1">The sequence shown here is derived from an EMBL/GenBank/DDBJ whole genome shotgun (WGS) entry which is preliminary data.</text>
</comment>
<accession>A0A4R1RP73</accession>
<evidence type="ECO:0000313" key="2">
    <source>
        <dbReference type="Proteomes" id="UP000295455"/>
    </source>
</evidence>
<protein>
    <submittedName>
        <fullName evidence="1">Uncharacterized protein DUF2490</fullName>
    </submittedName>
</protein>
<organism evidence="1 2">
    <name type="scientific">Mariniflexile fucanivorans</name>
    <dbReference type="NCBI Taxonomy" id="264023"/>
    <lineage>
        <taxon>Bacteria</taxon>
        <taxon>Pseudomonadati</taxon>
        <taxon>Bacteroidota</taxon>
        <taxon>Flavobacteriia</taxon>
        <taxon>Flavobacteriales</taxon>
        <taxon>Flavobacteriaceae</taxon>
        <taxon>Mariniflexile</taxon>
    </lineage>
</organism>
<dbReference type="RefSeq" id="WP_132215588.1">
    <property type="nucleotide sequence ID" value="NZ_OX156936.1"/>
</dbReference>
<evidence type="ECO:0000313" key="1">
    <source>
        <dbReference type="EMBL" id="TCL67740.1"/>
    </source>
</evidence>
<name>A0A4R1RP73_9FLAO</name>
<reference evidence="1 2" key="1">
    <citation type="submission" date="2019-03" db="EMBL/GenBank/DDBJ databases">
        <title>Genomic Encyclopedia of Type Strains, Phase IV (KMG-IV): sequencing the most valuable type-strain genomes for metagenomic binning, comparative biology and taxonomic classification.</title>
        <authorList>
            <person name="Goeker M."/>
        </authorList>
    </citation>
    <scope>NUCLEOTIDE SEQUENCE [LARGE SCALE GENOMIC DNA]</scope>
    <source>
        <strain evidence="1 2">DSM 18792</strain>
    </source>
</reference>
<dbReference type="SUPFAM" id="SSF56935">
    <property type="entry name" value="Porins"/>
    <property type="match status" value="1"/>
</dbReference>
<dbReference type="Proteomes" id="UP000295455">
    <property type="component" value="Unassembled WGS sequence"/>
</dbReference>
<dbReference type="InterPro" id="IPR019619">
    <property type="entry name" value="DUF2490"/>
</dbReference>
<dbReference type="OrthoDB" id="1118734at2"/>
<dbReference type="Pfam" id="PF10677">
    <property type="entry name" value="DUF2490"/>
    <property type="match status" value="1"/>
</dbReference>
<gene>
    <name evidence="1" type="ORF">EV196_102301</name>
</gene>